<keyword evidence="8" id="KW-0411">Iron-sulfur</keyword>
<evidence type="ECO:0000259" key="12">
    <source>
        <dbReference type="PROSITE" id="PS51918"/>
    </source>
</evidence>
<dbReference type="PROSITE" id="PS51449">
    <property type="entry name" value="MTTASE_N"/>
    <property type="match status" value="1"/>
</dbReference>
<dbReference type="GO" id="GO:0016740">
    <property type="term" value="F:transferase activity"/>
    <property type="evidence" value="ECO:0007669"/>
    <property type="project" value="UniProtKB-KW"/>
</dbReference>
<dbReference type="SMART" id="SM00729">
    <property type="entry name" value="Elp3"/>
    <property type="match status" value="1"/>
</dbReference>
<evidence type="ECO:0000256" key="1">
    <source>
        <dbReference type="ARBA" id="ARBA00001966"/>
    </source>
</evidence>
<dbReference type="CDD" id="cd01335">
    <property type="entry name" value="Radical_SAM"/>
    <property type="match status" value="1"/>
</dbReference>
<dbReference type="Pfam" id="PF00919">
    <property type="entry name" value="UPF0004"/>
    <property type="match status" value="1"/>
</dbReference>
<gene>
    <name evidence="13" type="ORF">ACERK3_04450</name>
</gene>
<evidence type="ECO:0000256" key="6">
    <source>
        <dbReference type="ARBA" id="ARBA00022723"/>
    </source>
</evidence>
<evidence type="ECO:0000259" key="11">
    <source>
        <dbReference type="PROSITE" id="PS51449"/>
    </source>
</evidence>
<evidence type="ECO:0000256" key="2">
    <source>
        <dbReference type="ARBA" id="ARBA00003234"/>
    </source>
</evidence>
<dbReference type="InterPro" id="IPR038135">
    <property type="entry name" value="Methylthiotransferase_N_sf"/>
</dbReference>
<dbReference type="SFLD" id="SFLDS00029">
    <property type="entry name" value="Radical_SAM"/>
    <property type="match status" value="1"/>
</dbReference>
<dbReference type="InterPro" id="IPR013848">
    <property type="entry name" value="Methylthiotransferase_N"/>
</dbReference>
<comment type="cofactor">
    <cofactor evidence="1">
        <name>[4Fe-4S] cluster</name>
        <dbReference type="ChEBI" id="CHEBI:49883"/>
    </cofactor>
</comment>
<dbReference type="RefSeq" id="WP_425344463.1">
    <property type="nucleotide sequence ID" value="NZ_JBGUBD010000002.1"/>
</dbReference>
<comment type="caution">
    <text evidence="13">The sequence shown here is derived from an EMBL/GenBank/DDBJ whole genome shotgun (WGS) entry which is preliminary data.</text>
</comment>
<evidence type="ECO:0000256" key="4">
    <source>
        <dbReference type="ARBA" id="ARBA00022679"/>
    </source>
</evidence>
<dbReference type="Gene3D" id="3.80.30.20">
    <property type="entry name" value="tm_1862 like domain"/>
    <property type="match status" value="1"/>
</dbReference>
<dbReference type="Proteomes" id="UP001575105">
    <property type="component" value="Unassembled WGS sequence"/>
</dbReference>
<evidence type="ECO:0000256" key="7">
    <source>
        <dbReference type="ARBA" id="ARBA00023004"/>
    </source>
</evidence>
<dbReference type="SFLD" id="SFLDG01061">
    <property type="entry name" value="methylthiotransferase"/>
    <property type="match status" value="1"/>
</dbReference>
<dbReference type="InterPro" id="IPR002792">
    <property type="entry name" value="TRAM_dom"/>
</dbReference>
<protein>
    <recommendedName>
        <fullName evidence="9">tRNA-2-methylthio-N(6)-dimethylallyladenosine synthase</fullName>
        <ecNumber evidence="9">2.8.4.3</ecNumber>
    </recommendedName>
</protein>
<dbReference type="PROSITE" id="PS50926">
    <property type="entry name" value="TRAM"/>
    <property type="match status" value="1"/>
</dbReference>
<dbReference type="PROSITE" id="PS01278">
    <property type="entry name" value="MTTASE_RADICAL"/>
    <property type="match status" value="1"/>
</dbReference>
<evidence type="ECO:0000256" key="9">
    <source>
        <dbReference type="ARBA" id="ARBA00033765"/>
    </source>
</evidence>
<comment type="function">
    <text evidence="2">Catalyzes the methylthiolation of N6-(dimethylallyl)adenosine (i(6)A), leading to the formation of 2-methylthio-N6-(dimethylallyl)adenosine (ms(2)i(6)A) at position 37 in tRNAs that read codons beginning with uridine.</text>
</comment>
<keyword evidence="3" id="KW-0004">4Fe-4S</keyword>
<keyword evidence="7" id="KW-0408">Iron</keyword>
<dbReference type="PANTHER" id="PTHR43020:SF2">
    <property type="entry name" value="MITOCHONDRIAL TRNA METHYLTHIOTRANSFERASE CDK5RAP1"/>
    <property type="match status" value="1"/>
</dbReference>
<dbReference type="EMBL" id="JBGUBD010000002">
    <property type="protein sequence ID" value="MFA9477541.1"/>
    <property type="molecule type" value="Genomic_DNA"/>
</dbReference>
<evidence type="ECO:0000259" key="10">
    <source>
        <dbReference type="PROSITE" id="PS50926"/>
    </source>
</evidence>
<keyword evidence="5" id="KW-0949">S-adenosyl-L-methionine</keyword>
<dbReference type="InterPro" id="IPR006463">
    <property type="entry name" value="MiaB_methiolase"/>
</dbReference>
<keyword evidence="14" id="KW-1185">Reference proteome</keyword>
<dbReference type="InterPro" id="IPR023404">
    <property type="entry name" value="rSAM_horseshoe"/>
</dbReference>
<keyword evidence="6" id="KW-0479">Metal-binding</keyword>
<dbReference type="SFLD" id="SFLDF00273">
    <property type="entry name" value="(dimethylallyl)adenosine_tRNA"/>
    <property type="match status" value="1"/>
</dbReference>
<proteinExistence type="predicted"/>
<dbReference type="SFLD" id="SFLDG01082">
    <property type="entry name" value="B12-binding_domain_containing"/>
    <property type="match status" value="1"/>
</dbReference>
<dbReference type="SUPFAM" id="SSF102114">
    <property type="entry name" value="Radical SAM enzymes"/>
    <property type="match status" value="1"/>
</dbReference>
<feature type="domain" description="TRAM" evidence="10">
    <location>
        <begin position="449"/>
        <end position="532"/>
    </location>
</feature>
<evidence type="ECO:0000256" key="5">
    <source>
        <dbReference type="ARBA" id="ARBA00022691"/>
    </source>
</evidence>
<dbReference type="InterPro" id="IPR005839">
    <property type="entry name" value="Methylthiotransferase"/>
</dbReference>
<sequence>MTAKPTDHAAPAVGRAVYLETFGCQMNVLDTQLVRGQLQSLGYRFVDDWKQADVVLYNTCSVREHAEQKVWSRVGEVGLWKKSDRPDLVLGVIGCMAERDGKDMVRRHPQVDLLCGPGELDKVPMLIDNAVKTALPDRGGIKAVGVALQGNTHRRSTTLAAAEEDQLERIDLSRSFVADDQSSAGRSAYVRITRGCNKFCTYCVVPFTRGREVHRPPNHIVEECRKLVDAGVREITLLGQTVNHYHFDSAAAVTINDVVQPQVGTVIAPNKGTGGPSPTFNDTTTSFAQLLARIHDEVPDLQRLRYVTNFPRDFGNDILEVMRDRPRICRYLHIPVQSGSNRLLKLMNRGYTVEEYFDLVDRVRDYLPDAELATDIICGFPTETEEDHQATAELLRRCRFKNSFIFKYSPRPGTVAMDRFEDDVPNDVKKRRNNELLAIQADASTAVHQAYLGKTVRVFVESLSARSRKQSNGGMGGVELGWEKPEQVTQLAGRTDGDLIVCFDADPSLIGEIAEVRIERTSPLTLFGRLVNSPVATTTT</sequence>
<evidence type="ECO:0000313" key="14">
    <source>
        <dbReference type="Proteomes" id="UP001575105"/>
    </source>
</evidence>
<dbReference type="Gene3D" id="3.40.50.12160">
    <property type="entry name" value="Methylthiotransferase, N-terminal domain"/>
    <property type="match status" value="1"/>
</dbReference>
<evidence type="ECO:0000256" key="3">
    <source>
        <dbReference type="ARBA" id="ARBA00022485"/>
    </source>
</evidence>
<dbReference type="InterPro" id="IPR006638">
    <property type="entry name" value="Elp3/MiaA/NifB-like_rSAM"/>
</dbReference>
<dbReference type="Pfam" id="PF04055">
    <property type="entry name" value="Radical_SAM"/>
    <property type="match status" value="1"/>
</dbReference>
<name>A0ABV4U1R0_9BACT</name>
<dbReference type="EC" id="2.8.4.3" evidence="9"/>
<dbReference type="PROSITE" id="PS51918">
    <property type="entry name" value="RADICAL_SAM"/>
    <property type="match status" value="1"/>
</dbReference>
<accession>A0ABV4U1R0</accession>
<dbReference type="InterPro" id="IPR020612">
    <property type="entry name" value="Methylthiotransferase_CS"/>
</dbReference>
<organism evidence="13 14">
    <name type="scientific">Natronomicrosphaera hydrolytica</name>
    <dbReference type="NCBI Taxonomy" id="3242702"/>
    <lineage>
        <taxon>Bacteria</taxon>
        <taxon>Pseudomonadati</taxon>
        <taxon>Planctomycetota</taxon>
        <taxon>Phycisphaerae</taxon>
        <taxon>Phycisphaerales</taxon>
        <taxon>Phycisphaeraceae</taxon>
        <taxon>Natronomicrosphaera</taxon>
    </lineage>
</organism>
<dbReference type="PANTHER" id="PTHR43020">
    <property type="entry name" value="CDK5 REGULATORY SUBUNIT-ASSOCIATED PROTEIN 1"/>
    <property type="match status" value="1"/>
</dbReference>
<reference evidence="13 14" key="1">
    <citation type="submission" date="2024-08" db="EMBL/GenBank/DDBJ databases">
        <title>Whole-genome sequencing of halo(alkali)philic microorganisms from hypersaline lakes.</title>
        <authorList>
            <person name="Sorokin D.Y."/>
            <person name="Merkel A.Y."/>
            <person name="Messina E."/>
            <person name="Yakimov M."/>
        </authorList>
    </citation>
    <scope>NUCLEOTIDE SEQUENCE [LARGE SCALE GENOMIC DNA]</scope>
    <source>
        <strain evidence="13 14">AB-hyl4</strain>
    </source>
</reference>
<dbReference type="Pfam" id="PF01938">
    <property type="entry name" value="TRAM"/>
    <property type="match status" value="1"/>
</dbReference>
<dbReference type="InterPro" id="IPR058240">
    <property type="entry name" value="rSAM_sf"/>
</dbReference>
<feature type="domain" description="Radical SAM core" evidence="12">
    <location>
        <begin position="182"/>
        <end position="446"/>
    </location>
</feature>
<evidence type="ECO:0000256" key="8">
    <source>
        <dbReference type="ARBA" id="ARBA00023014"/>
    </source>
</evidence>
<evidence type="ECO:0000313" key="13">
    <source>
        <dbReference type="EMBL" id="MFA9477541.1"/>
    </source>
</evidence>
<keyword evidence="4 13" id="KW-0808">Transferase</keyword>
<feature type="domain" description="MTTase N-terminal" evidence="11">
    <location>
        <begin position="15"/>
        <end position="132"/>
    </location>
</feature>
<dbReference type="InterPro" id="IPR007197">
    <property type="entry name" value="rSAM"/>
</dbReference>